<evidence type="ECO:0000256" key="4">
    <source>
        <dbReference type="ARBA" id="ARBA00022603"/>
    </source>
</evidence>
<dbReference type="InterPro" id="IPR035996">
    <property type="entry name" value="4pyrrol_Methylase_sf"/>
</dbReference>
<dbReference type="InterPro" id="IPR014776">
    <property type="entry name" value="4pyrrole_Mease_sub2"/>
</dbReference>
<evidence type="ECO:0000256" key="3">
    <source>
        <dbReference type="ARBA" id="ARBA00022573"/>
    </source>
</evidence>
<keyword evidence="9" id="KW-1185">Reference proteome</keyword>
<dbReference type="GO" id="GO:0046026">
    <property type="term" value="F:precorrin-4 C11-methyltransferase activity"/>
    <property type="evidence" value="ECO:0007669"/>
    <property type="project" value="InterPro"/>
</dbReference>
<dbReference type="InterPro" id="IPR003043">
    <property type="entry name" value="Uropor_MeTrfase_CS"/>
</dbReference>
<protein>
    <submittedName>
        <fullName evidence="8">Precorrin-4 C11-methyltransferase</fullName>
    </submittedName>
</protein>
<dbReference type="InterPro" id="IPR050161">
    <property type="entry name" value="Siro_Cobalamin_biosynth"/>
</dbReference>
<dbReference type="GO" id="GO:0032259">
    <property type="term" value="P:methylation"/>
    <property type="evidence" value="ECO:0007669"/>
    <property type="project" value="UniProtKB-KW"/>
</dbReference>
<dbReference type="PANTHER" id="PTHR45790">
    <property type="entry name" value="SIROHEME SYNTHASE-RELATED"/>
    <property type="match status" value="1"/>
</dbReference>
<dbReference type="Gene3D" id="3.40.1010.10">
    <property type="entry name" value="Cobalt-precorrin-4 Transmethylase, Domain 1"/>
    <property type="match status" value="1"/>
</dbReference>
<evidence type="ECO:0000256" key="2">
    <source>
        <dbReference type="ARBA" id="ARBA00005879"/>
    </source>
</evidence>
<dbReference type="PANTHER" id="PTHR45790:SF4">
    <property type="entry name" value="COBALT-PRECORRIN-4 C(11)-METHYLTRANSFERASE"/>
    <property type="match status" value="1"/>
</dbReference>
<comment type="pathway">
    <text evidence="1">Cofactor biosynthesis; adenosylcobalamin biosynthesis.</text>
</comment>
<dbReference type="InterPro" id="IPR014777">
    <property type="entry name" value="4pyrrole_Mease_sub1"/>
</dbReference>
<feature type="domain" description="Tetrapyrrole methylase" evidence="7">
    <location>
        <begin position="6"/>
        <end position="212"/>
    </location>
</feature>
<dbReference type="EMBL" id="FUYA01000010">
    <property type="protein sequence ID" value="SKA80462.1"/>
    <property type="molecule type" value="Genomic_DNA"/>
</dbReference>
<dbReference type="PROSITE" id="PS00839">
    <property type="entry name" value="SUMT_1"/>
    <property type="match status" value="1"/>
</dbReference>
<dbReference type="InterPro" id="IPR006362">
    <property type="entry name" value="Cbl_synth_CobM/CibF"/>
</dbReference>
<dbReference type="Proteomes" id="UP000189733">
    <property type="component" value="Unassembled WGS sequence"/>
</dbReference>
<keyword evidence="5 8" id="KW-0808">Transferase</keyword>
<evidence type="ECO:0000313" key="9">
    <source>
        <dbReference type="Proteomes" id="UP000189733"/>
    </source>
</evidence>
<dbReference type="NCBIfam" id="TIGR01465">
    <property type="entry name" value="cobM_cbiF"/>
    <property type="match status" value="1"/>
</dbReference>
<dbReference type="Gene3D" id="3.30.950.10">
    <property type="entry name" value="Methyltransferase, Cobalt-precorrin-4 Transmethylase, Domain 2"/>
    <property type="match status" value="1"/>
</dbReference>
<dbReference type="AlphaFoldDB" id="A0A1T4WSW4"/>
<sequence>MADAQVWFVSAGPGDPELITVKGRRFIEEADCVIYAGSLVPRELVACAKDGAEVYDSAPMTLEETHAIIREAVAQEKKVVRVHTGDAGLYGAVREQARLLDADGISWAVLPGVTAAFAGAAAAGMSFTVPENTQSLIITRLEGRTPVPEREKLRKLASHGCSMAIYLSSGNPEGVQEELQAGGLDDETPVVLAYRVGWPQQTIVRSTLGKLAATAHENNFTRQTVFLIFPGEDGEDHISKLYDEGFSHGFRA</sequence>
<dbReference type="Pfam" id="PF00590">
    <property type="entry name" value="TP_methylase"/>
    <property type="match status" value="1"/>
</dbReference>
<dbReference type="InterPro" id="IPR000878">
    <property type="entry name" value="4pyrrol_Mease"/>
</dbReference>
<evidence type="ECO:0000256" key="6">
    <source>
        <dbReference type="ARBA" id="ARBA00022691"/>
    </source>
</evidence>
<dbReference type="GO" id="GO:0009236">
    <property type="term" value="P:cobalamin biosynthetic process"/>
    <property type="evidence" value="ECO:0007669"/>
    <property type="project" value="UniProtKB-UniPathway"/>
</dbReference>
<keyword evidence="4 8" id="KW-0489">Methyltransferase</keyword>
<comment type="similarity">
    <text evidence="2">Belongs to the precorrin methyltransferase family.</text>
</comment>
<evidence type="ECO:0000256" key="5">
    <source>
        <dbReference type="ARBA" id="ARBA00022679"/>
    </source>
</evidence>
<keyword evidence="6" id="KW-0949">S-adenosyl-L-methionine</keyword>
<evidence type="ECO:0000256" key="1">
    <source>
        <dbReference type="ARBA" id="ARBA00004953"/>
    </source>
</evidence>
<dbReference type="SUPFAM" id="SSF53790">
    <property type="entry name" value="Tetrapyrrole methylase"/>
    <property type="match status" value="1"/>
</dbReference>
<proteinExistence type="inferred from homology"/>
<dbReference type="UniPathway" id="UPA00148"/>
<reference evidence="8 9" key="1">
    <citation type="submission" date="2017-02" db="EMBL/GenBank/DDBJ databases">
        <authorList>
            <person name="Peterson S.W."/>
        </authorList>
    </citation>
    <scope>NUCLEOTIDE SEQUENCE [LARGE SCALE GENOMIC DNA]</scope>
    <source>
        <strain evidence="8 9">DSM 18034</strain>
    </source>
</reference>
<evidence type="ECO:0000313" key="8">
    <source>
        <dbReference type="EMBL" id="SKA80462.1"/>
    </source>
</evidence>
<dbReference type="RefSeq" id="WP_078685915.1">
    <property type="nucleotide sequence ID" value="NZ_FUYA01000010.1"/>
</dbReference>
<dbReference type="CDD" id="cd11641">
    <property type="entry name" value="Precorrin-4_C11-MT"/>
    <property type="match status" value="1"/>
</dbReference>
<organism evidence="8 9">
    <name type="scientific">Desulfobaculum bizertense DSM 18034</name>
    <dbReference type="NCBI Taxonomy" id="1121442"/>
    <lineage>
        <taxon>Bacteria</taxon>
        <taxon>Pseudomonadati</taxon>
        <taxon>Thermodesulfobacteriota</taxon>
        <taxon>Desulfovibrionia</taxon>
        <taxon>Desulfovibrionales</taxon>
        <taxon>Desulfovibrionaceae</taxon>
        <taxon>Desulfobaculum</taxon>
    </lineage>
</organism>
<dbReference type="STRING" id="1121442.SAMN02745702_02653"/>
<gene>
    <name evidence="8" type="ORF">SAMN02745702_02653</name>
</gene>
<evidence type="ECO:0000259" key="7">
    <source>
        <dbReference type="Pfam" id="PF00590"/>
    </source>
</evidence>
<keyword evidence="3" id="KW-0169">Cobalamin biosynthesis</keyword>
<name>A0A1T4WSW4_9BACT</name>
<accession>A0A1T4WSW4</accession>
<dbReference type="OrthoDB" id="9815856at2"/>